<dbReference type="Gene3D" id="2.60.40.10">
    <property type="entry name" value="Immunoglobulins"/>
    <property type="match status" value="1"/>
</dbReference>
<comment type="caution">
    <text evidence="1">The sequence shown here is derived from an EMBL/GenBank/DDBJ whole genome shotgun (WGS) entry which is preliminary data.</text>
</comment>
<organism evidence="1 2">
    <name type="scientific">Edaphobacter modestus</name>
    <dbReference type="NCBI Taxonomy" id="388466"/>
    <lineage>
        <taxon>Bacteria</taxon>
        <taxon>Pseudomonadati</taxon>
        <taxon>Acidobacteriota</taxon>
        <taxon>Terriglobia</taxon>
        <taxon>Terriglobales</taxon>
        <taxon>Acidobacteriaceae</taxon>
        <taxon>Edaphobacter</taxon>
    </lineage>
</organism>
<dbReference type="EMBL" id="SHKW01000001">
    <property type="protein sequence ID" value="RZU41680.1"/>
    <property type="molecule type" value="Genomic_DNA"/>
</dbReference>
<dbReference type="GO" id="GO:0005509">
    <property type="term" value="F:calcium ion binding"/>
    <property type="evidence" value="ECO:0007669"/>
    <property type="project" value="InterPro"/>
</dbReference>
<sequence>MALKIAQTVSGPSTFLLNFGRGILKLNRHRHCISGELLLPRHHVVPVTLIAFLLTACNGNNTIPVPAAPVFTSTPSTQAAEGSPYSYQLGASDTAVAFSVTNAPTGATLSGNTLSWTPTAQQSRTPNSFTVTANVSGGASATQSWTVTPSGTIRISRVDTLWNKTGSTNASFDWSPLNAYVEALVPQSDGSFKSFPGTAGANGTFEIPNVPPGYYWLKLGPRDTYWTSSSSFDMGSDIFVSTANPTTPTPSTTDINFSFTSLDPTATPGLLEFDPLERPFRPFGVRRIQVPPHSPEHLGLAATLIFPR</sequence>
<reference evidence="1 2" key="1">
    <citation type="submission" date="2019-02" db="EMBL/GenBank/DDBJ databases">
        <title>Genomic Encyclopedia of Archaeal and Bacterial Type Strains, Phase II (KMG-II): from individual species to whole genera.</title>
        <authorList>
            <person name="Goeker M."/>
        </authorList>
    </citation>
    <scope>NUCLEOTIDE SEQUENCE [LARGE SCALE GENOMIC DNA]</scope>
    <source>
        <strain evidence="1 2">DSM 18101</strain>
    </source>
</reference>
<evidence type="ECO:0000313" key="1">
    <source>
        <dbReference type="EMBL" id="RZU41680.1"/>
    </source>
</evidence>
<keyword evidence="2" id="KW-1185">Reference proteome</keyword>
<accession>A0A4Q7YVI1</accession>
<evidence type="ECO:0000313" key="2">
    <source>
        <dbReference type="Proteomes" id="UP000292958"/>
    </source>
</evidence>
<protein>
    <submittedName>
        <fullName evidence="1">Uncharacterized protein</fullName>
    </submittedName>
</protein>
<dbReference type="SUPFAM" id="SSF49313">
    <property type="entry name" value="Cadherin-like"/>
    <property type="match status" value="1"/>
</dbReference>
<dbReference type="AlphaFoldDB" id="A0A4Q7YVI1"/>
<dbReference type="InterPro" id="IPR013783">
    <property type="entry name" value="Ig-like_fold"/>
</dbReference>
<proteinExistence type="predicted"/>
<gene>
    <name evidence="1" type="ORF">BDD14_3207</name>
</gene>
<name>A0A4Q7YVI1_9BACT</name>
<dbReference type="GO" id="GO:0016020">
    <property type="term" value="C:membrane"/>
    <property type="evidence" value="ECO:0007669"/>
    <property type="project" value="InterPro"/>
</dbReference>
<dbReference type="Proteomes" id="UP000292958">
    <property type="component" value="Unassembled WGS sequence"/>
</dbReference>
<dbReference type="InterPro" id="IPR015919">
    <property type="entry name" value="Cadherin-like_sf"/>
</dbReference>